<evidence type="ECO:0000256" key="2">
    <source>
        <dbReference type="ARBA" id="ARBA00023239"/>
    </source>
</evidence>
<comment type="caution">
    <text evidence="4">The sequence shown here is derived from an EMBL/GenBank/DDBJ whole genome shotgun (WGS) entry which is preliminary data.</text>
</comment>
<gene>
    <name evidence="4" type="ORF">ACFFJ8_16555</name>
</gene>
<reference evidence="4 5" key="1">
    <citation type="submission" date="2024-09" db="EMBL/GenBank/DDBJ databases">
        <authorList>
            <person name="Sun Q."/>
            <person name="Mori K."/>
        </authorList>
    </citation>
    <scope>NUCLEOTIDE SEQUENCE [LARGE SCALE GENOMIC DNA]</scope>
    <source>
        <strain evidence="4 5">CCM 4839</strain>
    </source>
</reference>
<evidence type="ECO:0000256" key="3">
    <source>
        <dbReference type="PIRNR" id="PIRNR001365"/>
    </source>
</evidence>
<name>A0ABV6JAQ5_9BACL</name>
<evidence type="ECO:0000313" key="4">
    <source>
        <dbReference type="EMBL" id="MFC0392979.1"/>
    </source>
</evidence>
<dbReference type="SUPFAM" id="SSF51569">
    <property type="entry name" value="Aldolase"/>
    <property type="match status" value="1"/>
</dbReference>
<dbReference type="EMBL" id="JBHLVF010000028">
    <property type="protein sequence ID" value="MFC0392979.1"/>
    <property type="molecule type" value="Genomic_DNA"/>
</dbReference>
<comment type="similarity">
    <text evidence="1 3">Belongs to the DapA family.</text>
</comment>
<proteinExistence type="inferred from homology"/>
<dbReference type="RefSeq" id="WP_204819023.1">
    <property type="nucleotide sequence ID" value="NZ_JANHOF010000018.1"/>
</dbReference>
<sequence length="295" mass="32100">MIHSSGPNERFAGVYALLLSPFTEDGALDWNAYDRYVDWQLSMRPHGLFAVCGSSEMGLLTVEERIALAKRAVERAGSIPVIATANVDVNIDNHVQEMQRMAETGVQAIVLIPPRDMGVNQERLEEYFANLADRSPLPVLLYECPLYKPHLIDAKVYSSLVHNHGIVGIKDTTCTVEGIQAKITAAPDGIVYQANTALMLEALRMGARGIMAITATAAVDVVLQLWNSAASSSDDATAIHQSLIQLNISLEMGYTATAKYLASLRGVPMSYETRSGRKLSPEAAAAIQAWHRSNC</sequence>
<dbReference type="Pfam" id="PF00701">
    <property type="entry name" value="DHDPS"/>
    <property type="match status" value="1"/>
</dbReference>
<accession>A0ABV6JAQ5</accession>
<protein>
    <submittedName>
        <fullName evidence="4">Dihydrodipicolinate synthase family protein</fullName>
    </submittedName>
</protein>
<dbReference type="PIRSF" id="PIRSF001365">
    <property type="entry name" value="DHDPS"/>
    <property type="match status" value="1"/>
</dbReference>
<evidence type="ECO:0000313" key="5">
    <source>
        <dbReference type="Proteomes" id="UP001589818"/>
    </source>
</evidence>
<keyword evidence="5" id="KW-1185">Reference proteome</keyword>
<dbReference type="PANTHER" id="PTHR12128:SF66">
    <property type="entry name" value="4-HYDROXY-2-OXOGLUTARATE ALDOLASE, MITOCHONDRIAL"/>
    <property type="match status" value="1"/>
</dbReference>
<dbReference type="InterPro" id="IPR002220">
    <property type="entry name" value="DapA-like"/>
</dbReference>
<dbReference type="CDD" id="cd00408">
    <property type="entry name" value="DHDPS-like"/>
    <property type="match status" value="1"/>
</dbReference>
<dbReference type="PANTHER" id="PTHR12128">
    <property type="entry name" value="DIHYDRODIPICOLINATE SYNTHASE"/>
    <property type="match status" value="1"/>
</dbReference>
<dbReference type="SMART" id="SM01130">
    <property type="entry name" value="DHDPS"/>
    <property type="match status" value="1"/>
</dbReference>
<dbReference type="InterPro" id="IPR013785">
    <property type="entry name" value="Aldolase_TIM"/>
</dbReference>
<keyword evidence="2 3" id="KW-0456">Lyase</keyword>
<organism evidence="4 5">
    <name type="scientific">Paenibacillus mendelii</name>
    <dbReference type="NCBI Taxonomy" id="206163"/>
    <lineage>
        <taxon>Bacteria</taxon>
        <taxon>Bacillati</taxon>
        <taxon>Bacillota</taxon>
        <taxon>Bacilli</taxon>
        <taxon>Bacillales</taxon>
        <taxon>Paenibacillaceae</taxon>
        <taxon>Paenibacillus</taxon>
    </lineage>
</organism>
<evidence type="ECO:0000256" key="1">
    <source>
        <dbReference type="ARBA" id="ARBA00007592"/>
    </source>
</evidence>
<dbReference type="Gene3D" id="3.20.20.70">
    <property type="entry name" value="Aldolase class I"/>
    <property type="match status" value="1"/>
</dbReference>
<dbReference type="Proteomes" id="UP001589818">
    <property type="component" value="Unassembled WGS sequence"/>
</dbReference>